<organism evidence="1 3">
    <name type="scientific">Bifidobacterium boum</name>
    <dbReference type="NCBI Taxonomy" id="78343"/>
    <lineage>
        <taxon>Bacteria</taxon>
        <taxon>Bacillati</taxon>
        <taxon>Actinomycetota</taxon>
        <taxon>Actinomycetes</taxon>
        <taxon>Bifidobacteriales</taxon>
        <taxon>Bifidobacteriaceae</taxon>
        <taxon>Bifidobacterium</taxon>
    </lineage>
</organism>
<dbReference type="OrthoDB" id="3238125at2"/>
<evidence type="ECO:0000313" key="4">
    <source>
        <dbReference type="Proteomes" id="UP000583419"/>
    </source>
</evidence>
<dbReference type="AlphaFoldDB" id="A0A086ZQ20"/>
<dbReference type="EMBL" id="JABAGJ010000002">
    <property type="protein sequence ID" value="NMF01907.1"/>
    <property type="molecule type" value="Genomic_DNA"/>
</dbReference>
<reference evidence="2 4" key="2">
    <citation type="submission" date="2020-04" db="EMBL/GenBank/DDBJ databases">
        <authorList>
            <person name="Hitch T.C.A."/>
            <person name="Wylensek D."/>
            <person name="Clavel T."/>
        </authorList>
    </citation>
    <scope>NUCLEOTIDE SEQUENCE [LARGE SCALE GENOMIC DNA]</scope>
    <source>
        <strain evidence="2 4">WCA-130-P53-4B</strain>
    </source>
</reference>
<evidence type="ECO:0000313" key="1">
    <source>
        <dbReference type="EMBL" id="KFI48620.1"/>
    </source>
</evidence>
<gene>
    <name evidence="1" type="ORF">BBOU_0750</name>
    <name evidence="2" type="ORF">HF843_01685</name>
</gene>
<dbReference type="Proteomes" id="UP000583419">
    <property type="component" value="Unassembled WGS sequence"/>
</dbReference>
<dbReference type="Proteomes" id="UP000029093">
    <property type="component" value="Unassembled WGS sequence"/>
</dbReference>
<accession>A0A086ZQ20</accession>
<keyword evidence="3" id="KW-1185">Reference proteome</keyword>
<reference evidence="1 3" key="1">
    <citation type="submission" date="2014-03" db="EMBL/GenBank/DDBJ databases">
        <title>Genomics of Bifidobacteria.</title>
        <authorList>
            <person name="Ventura M."/>
            <person name="Milani C."/>
            <person name="Lugli G.A."/>
        </authorList>
    </citation>
    <scope>NUCLEOTIDE SEQUENCE [LARGE SCALE GENOMIC DNA]</scope>
    <source>
        <strain evidence="1 3">LMG 10736</strain>
    </source>
</reference>
<proteinExistence type="predicted"/>
<sequence length="363" mass="40614">MTSSTPLPQQYEMLCEFAWDQLNHSGLTSPTFLWDASFHRDAEADDEIRMDVPIASPEEAQQIIDGPITWYLRMMDSLSPTQKANGPSGIPLSDMPTFFIDSGALAGVEAVISNARSTTRWHDAAVNFSLALLKTSAFLGSIADREGEGLTYLKRVIDETRTYFDSVANHADPVTGGLALNEIINAACKDDFRFNPIQMVTLISCALPFAQWDDTRVFVYDAMDRARATMDSIEKDIQANDRDDPAGNLMMDSDGNLIDVSAGSIREQFDTSMLLLRHDVLRLCGDDEQADRLLRDNSDLEPFADTRAIQLIAGKRWRELYDFASRILDDDPYQQIALIPPNLVPDDWHTILDLAQYELAHGQ</sequence>
<dbReference type="GeneID" id="303203899"/>
<name>A0A086ZQ20_9BIFI</name>
<evidence type="ECO:0000313" key="3">
    <source>
        <dbReference type="Proteomes" id="UP000029093"/>
    </source>
</evidence>
<dbReference type="EMBL" id="JGYQ01000007">
    <property type="protein sequence ID" value="KFI48620.1"/>
    <property type="molecule type" value="Genomic_DNA"/>
</dbReference>
<comment type="caution">
    <text evidence="1">The sequence shown here is derived from an EMBL/GenBank/DDBJ whole genome shotgun (WGS) entry which is preliminary data.</text>
</comment>
<dbReference type="RefSeq" id="WP_152595555.1">
    <property type="nucleotide sequence ID" value="NZ_JABAGJ010000002.1"/>
</dbReference>
<protein>
    <submittedName>
        <fullName evidence="1">Uncharacterized protein</fullName>
    </submittedName>
</protein>
<evidence type="ECO:0000313" key="2">
    <source>
        <dbReference type="EMBL" id="NMF01907.1"/>
    </source>
</evidence>